<evidence type="ECO:0000313" key="11">
    <source>
        <dbReference type="Proteomes" id="UP000814176"/>
    </source>
</evidence>
<feature type="compositionally biased region" description="Polar residues" evidence="8">
    <location>
        <begin position="597"/>
        <end position="608"/>
    </location>
</feature>
<dbReference type="PROSITE" id="PS50077">
    <property type="entry name" value="HEAT_REPEAT"/>
    <property type="match status" value="1"/>
</dbReference>
<dbReference type="InterPro" id="IPR011989">
    <property type="entry name" value="ARM-like"/>
</dbReference>
<proteinExistence type="inferred from homology"/>
<gene>
    <name evidence="10" type="ORF">C8Q71DRAFT_517944</name>
</gene>
<keyword evidence="6" id="KW-0206">Cytoskeleton</keyword>
<evidence type="ECO:0000256" key="2">
    <source>
        <dbReference type="ARBA" id="ARBA00009549"/>
    </source>
</evidence>
<dbReference type="InterPro" id="IPR024395">
    <property type="entry name" value="CLASP_N_dom"/>
</dbReference>
<evidence type="ECO:0000256" key="3">
    <source>
        <dbReference type="ARBA" id="ARBA00022618"/>
    </source>
</evidence>
<sequence>MRPRLVQHEASGRASAATQIRTTTSTTPHSTMAPKPPPNLIKCQTPAAYAHQLESLRDALSIPESEETWDRILHSMLTFTSLVRANAPTWAQETVVSVRPISRSLNNSVNSERSRLSGAAIELVTTLITTLGPSFEGLIPLFLPTLLGLCIRPNKVFQSRARQCLLATIDHSLSPSLLPYFAESVKDKSASLRLIAAECVMACLNSLNPPDLEKEPRAREIEIIIRSTATDASADVRKIGRKIFEAYKLVLPSRVDKCVCCWFLGVLVDDRDARFTQPLTPTIRKYLDIKPKPIAATHSNPQSRPPSAQSTRSNDGKLPPLQFSSSTSSLKPTSGTSSTQIAPSSRVHIRSASSSDLVGSSAHSTAATRQRQISGAGAASTQRSAAARTNMPPPAIVPNRSGRPVVAADEKGKSRPQRANTDPSEDRLFQSTPAEAPSRSASSTTASRPDPGPLRPQGGTSGPRRAAPVSREDALQDQAGRGRTGPIRPATSMAAMPPSRPDAADRPQRVVGGARRVPRMPPPETQPTASSDAKHGADVAERTAPTPLGPVKTSHGADARGGAAAKAVAQKSKLTKPAVTKANERAKPIPKTESTHRAGTSHGSTTQKGRSDKFVPAKRGGHSRSVSRDKTAGESKENVHERGKEVPESAAQPAEIPLPPSPRQNATVPPSEVPLPPSPQQAQCRPVVPKVEISNDPATPDRPRSAPERVGTVAQTPISALVADIERGFLFTPGDPLSPAQGYAEQKSSVPVLPPLRALRTSRLSDITE</sequence>
<dbReference type="InterPro" id="IPR016024">
    <property type="entry name" value="ARM-type_fold"/>
</dbReference>
<feature type="compositionally biased region" description="Low complexity" evidence="8">
    <location>
        <begin position="324"/>
        <end position="364"/>
    </location>
</feature>
<feature type="compositionally biased region" description="Low complexity" evidence="8">
    <location>
        <begin position="431"/>
        <end position="449"/>
    </location>
</feature>
<comment type="caution">
    <text evidence="10">The sequence shown here is derived from an EMBL/GenBank/DDBJ whole genome shotgun (WGS) entry which is preliminary data.</text>
</comment>
<dbReference type="GeneID" id="71999827"/>
<evidence type="ECO:0000259" key="9">
    <source>
        <dbReference type="Pfam" id="PF12348"/>
    </source>
</evidence>
<protein>
    <submittedName>
        <fullName evidence="10">Clasp N terminal-domain-containing protein</fullName>
    </submittedName>
</protein>
<feature type="compositionally biased region" description="Low complexity" evidence="8">
    <location>
        <begin position="375"/>
        <end position="389"/>
    </location>
</feature>
<evidence type="ECO:0000313" key="10">
    <source>
        <dbReference type="EMBL" id="KAH9839566.1"/>
    </source>
</evidence>
<comment type="subcellular location">
    <subcellularLocation>
        <location evidence="1">Cytoplasm</location>
        <location evidence="1">Cytoskeleton</location>
        <location evidence="1">Spindle</location>
    </subcellularLocation>
</comment>
<dbReference type="SUPFAM" id="SSF48371">
    <property type="entry name" value="ARM repeat"/>
    <property type="match status" value="1"/>
</dbReference>
<dbReference type="InterPro" id="IPR021133">
    <property type="entry name" value="HEAT_type_2"/>
</dbReference>
<name>A0ABQ8KMY5_9APHY</name>
<feature type="compositionally biased region" description="Basic and acidic residues" evidence="8">
    <location>
        <begin position="1"/>
        <end position="11"/>
    </location>
</feature>
<accession>A0ABQ8KMY5</accession>
<evidence type="ECO:0000256" key="1">
    <source>
        <dbReference type="ARBA" id="ARBA00004186"/>
    </source>
</evidence>
<keyword evidence="6" id="KW-0963">Cytoplasm</keyword>
<evidence type="ECO:0000256" key="8">
    <source>
        <dbReference type="SAM" id="MobiDB-lite"/>
    </source>
</evidence>
<keyword evidence="3" id="KW-0132">Cell division</keyword>
<feature type="compositionally biased region" description="Basic and acidic residues" evidence="8">
    <location>
        <begin position="626"/>
        <end position="647"/>
    </location>
</feature>
<feature type="region of interest" description="Disordered" evidence="8">
    <location>
        <begin position="294"/>
        <end position="713"/>
    </location>
</feature>
<dbReference type="EMBL" id="JADCUA010000006">
    <property type="protein sequence ID" value="KAH9839566.1"/>
    <property type="molecule type" value="Genomic_DNA"/>
</dbReference>
<feature type="compositionally biased region" description="Low complexity" evidence="8">
    <location>
        <begin position="560"/>
        <end position="569"/>
    </location>
</feature>
<dbReference type="Gene3D" id="1.25.10.10">
    <property type="entry name" value="Leucine-rich Repeat Variant"/>
    <property type="match status" value="1"/>
</dbReference>
<evidence type="ECO:0000256" key="4">
    <source>
        <dbReference type="ARBA" id="ARBA00022701"/>
    </source>
</evidence>
<feature type="domain" description="CLASP N-terminal" evidence="9">
    <location>
        <begin position="54"/>
        <end position="256"/>
    </location>
</feature>
<keyword evidence="5" id="KW-0498">Mitosis</keyword>
<reference evidence="10 11" key="1">
    <citation type="journal article" date="2021" name="Environ. Microbiol.">
        <title>Gene family expansions and transcriptome signatures uncover fungal adaptations to wood decay.</title>
        <authorList>
            <person name="Hage H."/>
            <person name="Miyauchi S."/>
            <person name="Viragh M."/>
            <person name="Drula E."/>
            <person name="Min B."/>
            <person name="Chaduli D."/>
            <person name="Navarro D."/>
            <person name="Favel A."/>
            <person name="Norest M."/>
            <person name="Lesage-Meessen L."/>
            <person name="Balint B."/>
            <person name="Merenyi Z."/>
            <person name="de Eugenio L."/>
            <person name="Morin E."/>
            <person name="Martinez A.T."/>
            <person name="Baldrian P."/>
            <person name="Stursova M."/>
            <person name="Martinez M.J."/>
            <person name="Novotny C."/>
            <person name="Magnuson J.K."/>
            <person name="Spatafora J.W."/>
            <person name="Maurice S."/>
            <person name="Pangilinan J."/>
            <person name="Andreopoulos W."/>
            <person name="LaButti K."/>
            <person name="Hundley H."/>
            <person name="Na H."/>
            <person name="Kuo A."/>
            <person name="Barry K."/>
            <person name="Lipzen A."/>
            <person name="Henrissat B."/>
            <person name="Riley R."/>
            <person name="Ahrendt S."/>
            <person name="Nagy L.G."/>
            <person name="Grigoriev I.V."/>
            <person name="Martin F."/>
            <person name="Rosso M.N."/>
        </authorList>
    </citation>
    <scope>NUCLEOTIDE SEQUENCE [LARGE SCALE GENOMIC DNA]</scope>
    <source>
        <strain evidence="10 11">CIRM-BRFM 1785</strain>
    </source>
</reference>
<feature type="region of interest" description="Disordered" evidence="8">
    <location>
        <begin position="1"/>
        <end position="39"/>
    </location>
</feature>
<keyword evidence="5" id="KW-0131">Cell cycle</keyword>
<feature type="compositionally biased region" description="Low complexity" evidence="8">
    <location>
        <begin position="14"/>
        <end position="33"/>
    </location>
</feature>
<evidence type="ECO:0000256" key="5">
    <source>
        <dbReference type="ARBA" id="ARBA00022776"/>
    </source>
</evidence>
<feature type="compositionally biased region" description="Polar residues" evidence="8">
    <location>
        <begin position="297"/>
        <end position="313"/>
    </location>
</feature>
<keyword evidence="4" id="KW-0493">Microtubule</keyword>
<keyword evidence="11" id="KW-1185">Reference proteome</keyword>
<feature type="compositionally biased region" description="Basic and acidic residues" evidence="8">
    <location>
        <begin position="532"/>
        <end position="541"/>
    </location>
</feature>
<comment type="similarity">
    <text evidence="2">Belongs to the CLASP family.</text>
</comment>
<evidence type="ECO:0000256" key="7">
    <source>
        <dbReference type="PROSITE-ProRule" id="PRU00103"/>
    </source>
</evidence>
<feature type="repeat" description="HEAT" evidence="7">
    <location>
        <begin position="177"/>
        <end position="215"/>
    </location>
</feature>
<dbReference type="RefSeq" id="XP_047781321.1">
    <property type="nucleotide sequence ID" value="XM_047919095.1"/>
</dbReference>
<organism evidence="10 11">
    <name type="scientific">Rhodofomes roseus</name>
    <dbReference type="NCBI Taxonomy" id="34475"/>
    <lineage>
        <taxon>Eukaryota</taxon>
        <taxon>Fungi</taxon>
        <taxon>Dikarya</taxon>
        <taxon>Basidiomycota</taxon>
        <taxon>Agaricomycotina</taxon>
        <taxon>Agaricomycetes</taxon>
        <taxon>Polyporales</taxon>
        <taxon>Rhodofomes</taxon>
    </lineage>
</organism>
<dbReference type="Proteomes" id="UP000814176">
    <property type="component" value="Unassembled WGS sequence"/>
</dbReference>
<evidence type="ECO:0000256" key="6">
    <source>
        <dbReference type="ARBA" id="ARBA00023212"/>
    </source>
</evidence>
<dbReference type="Pfam" id="PF12348">
    <property type="entry name" value="CLASP_N"/>
    <property type="match status" value="1"/>
</dbReference>